<feature type="compositionally biased region" description="Acidic residues" evidence="1">
    <location>
        <begin position="163"/>
        <end position="180"/>
    </location>
</feature>
<dbReference type="InParanoid" id="K3ZDA8"/>
<proteinExistence type="predicted"/>
<dbReference type="Proteomes" id="UP000004995">
    <property type="component" value="Unassembled WGS sequence"/>
</dbReference>
<accession>K3ZDA8</accession>
<keyword evidence="2" id="KW-0472">Membrane</keyword>
<dbReference type="eggNOG" id="ENOG502R3SE">
    <property type="taxonomic scope" value="Eukaryota"/>
</dbReference>
<evidence type="ECO:0000313" key="4">
    <source>
        <dbReference type="Proteomes" id="UP000004995"/>
    </source>
</evidence>
<keyword evidence="4" id="KW-1185">Reference proteome</keyword>
<name>K3ZDA8_SETIT</name>
<reference evidence="4" key="1">
    <citation type="journal article" date="2012" name="Nat. Biotechnol.">
        <title>Reference genome sequence of the model plant Setaria.</title>
        <authorList>
            <person name="Bennetzen J.L."/>
            <person name="Schmutz J."/>
            <person name="Wang H."/>
            <person name="Percifield R."/>
            <person name="Hawkins J."/>
            <person name="Pontaroli A.C."/>
            <person name="Estep M."/>
            <person name="Feng L."/>
            <person name="Vaughn J.N."/>
            <person name="Grimwood J."/>
            <person name="Jenkins J."/>
            <person name="Barry K."/>
            <person name="Lindquist E."/>
            <person name="Hellsten U."/>
            <person name="Deshpande S."/>
            <person name="Wang X."/>
            <person name="Wu X."/>
            <person name="Mitros T."/>
            <person name="Triplett J."/>
            <person name="Yang X."/>
            <person name="Ye C.Y."/>
            <person name="Mauro-Herrera M."/>
            <person name="Wang L."/>
            <person name="Li P."/>
            <person name="Sharma M."/>
            <person name="Sharma R."/>
            <person name="Ronald P.C."/>
            <person name="Panaud O."/>
            <person name="Kellogg E.A."/>
            <person name="Brutnell T.P."/>
            <person name="Doust A.N."/>
            <person name="Tuskan G.A."/>
            <person name="Rokhsar D."/>
            <person name="Devos K.M."/>
        </authorList>
    </citation>
    <scope>NUCLEOTIDE SEQUENCE [LARGE SCALE GENOMIC DNA]</scope>
    <source>
        <strain evidence="4">cv. Yugu1</strain>
    </source>
</reference>
<keyword evidence="2" id="KW-1133">Transmembrane helix</keyword>
<protein>
    <submittedName>
        <fullName evidence="3">Uncharacterized protein</fullName>
    </submittedName>
</protein>
<reference evidence="3" key="2">
    <citation type="submission" date="2018-08" db="UniProtKB">
        <authorList>
            <consortium name="EnsemblPlants"/>
        </authorList>
    </citation>
    <scope>IDENTIFICATION</scope>
    <source>
        <strain evidence="3">Yugu1</strain>
    </source>
</reference>
<dbReference type="Gramene" id="KQL16862">
    <property type="protein sequence ID" value="KQL16862"/>
    <property type="gene ID" value="SETIT_024542mg"/>
</dbReference>
<organism evidence="3 4">
    <name type="scientific">Setaria italica</name>
    <name type="common">Foxtail millet</name>
    <name type="synonym">Panicum italicum</name>
    <dbReference type="NCBI Taxonomy" id="4555"/>
    <lineage>
        <taxon>Eukaryota</taxon>
        <taxon>Viridiplantae</taxon>
        <taxon>Streptophyta</taxon>
        <taxon>Embryophyta</taxon>
        <taxon>Tracheophyta</taxon>
        <taxon>Spermatophyta</taxon>
        <taxon>Magnoliopsida</taxon>
        <taxon>Liliopsida</taxon>
        <taxon>Poales</taxon>
        <taxon>Poaceae</taxon>
        <taxon>PACMAD clade</taxon>
        <taxon>Panicoideae</taxon>
        <taxon>Panicodae</taxon>
        <taxon>Paniceae</taxon>
        <taxon>Cenchrinae</taxon>
        <taxon>Setaria</taxon>
    </lineage>
</organism>
<feature type="compositionally biased region" description="Basic and acidic residues" evidence="1">
    <location>
        <begin position="17"/>
        <end position="31"/>
    </location>
</feature>
<evidence type="ECO:0000256" key="1">
    <source>
        <dbReference type="SAM" id="MobiDB-lite"/>
    </source>
</evidence>
<dbReference type="EnsemblPlants" id="KQL16862">
    <property type="protein sequence ID" value="KQL16862"/>
    <property type="gene ID" value="SETIT_024542mg"/>
</dbReference>
<keyword evidence="2" id="KW-0812">Transmembrane</keyword>
<feature type="transmembrane region" description="Helical" evidence="2">
    <location>
        <begin position="130"/>
        <end position="152"/>
    </location>
</feature>
<feature type="region of interest" description="Disordered" evidence="1">
    <location>
        <begin position="157"/>
        <end position="181"/>
    </location>
</feature>
<feature type="region of interest" description="Disordered" evidence="1">
    <location>
        <begin position="1"/>
        <end position="33"/>
    </location>
</feature>
<dbReference type="EMBL" id="AGNK02002073">
    <property type="status" value="NOT_ANNOTATED_CDS"/>
    <property type="molecule type" value="Genomic_DNA"/>
</dbReference>
<sequence>MVAAHSECAMRGSGRGGHGEANRGRGADRSSMRTKKNIAPIELQVEQLAVEHQATMAAPRKLIAASSLVAKRALGFGTGAGDGELPWDVVGEKLAELLRFLASAAQTLAAQLREHAASLFAALSSLARGALAVALPAAAVVAVLLVVCWCCVAAGRRRQSGPDGEEVEGLGSGDDEDDDGPVVIYRGGCKGAGGILRMHPNKPFVC</sequence>
<dbReference type="OMA" id="ILRMHPN"/>
<evidence type="ECO:0000313" key="3">
    <source>
        <dbReference type="EnsemblPlants" id="KQL16862"/>
    </source>
</evidence>
<dbReference type="HOGENOM" id="CLU_115613_0_0_1"/>
<evidence type="ECO:0000256" key="2">
    <source>
        <dbReference type="SAM" id="Phobius"/>
    </source>
</evidence>
<dbReference type="AlphaFoldDB" id="K3ZDA8"/>